<evidence type="ECO:0000259" key="5">
    <source>
        <dbReference type="Pfam" id="PF01979"/>
    </source>
</evidence>
<sequence>MFNLVIQGSYFTINPNDYQKINFIQNALIVIDHSGKIDRILQPNDKDYSLIKQQAKNKDLLITLNNDQFILPGFIDLHIHAAQWPQIGTALDRPLQQWLNDYTFPLEASFSDLDLAKNTYQDLVHTLLSYGTTTAVMFGTVNNEPNQILAKQCIQQGLRAFIGKVVMDNPDQCPQYYRDENISTAINQTKQFIEFTDELNSNNAIKITPVITPRFIPSCTIECLKVLGDLASKNNLPIQTHLSESNWENDYALSTYNQPDTHILQAANLLNDRTILAHATQLKSSDYNILKDKHSSIAHCPISNIYFGNAVLPVKKLLNNGNQVGLGTDISGGYSPSLYRNLQQAVMSSRLLNDGVNNEICAAKRGVPNSQITMNEAFYLATAGGAKALKLPTGQIKPGYLADLQVVKLHTSAMLKSANDYLERLIYQTEQNDIQAVFVQGQLVVNKINL</sequence>
<dbReference type="GO" id="GO:0008270">
    <property type="term" value="F:zinc ion binding"/>
    <property type="evidence" value="ECO:0007669"/>
    <property type="project" value="TreeGrafter"/>
</dbReference>
<dbReference type="Proteomes" id="UP000823614">
    <property type="component" value="Unassembled WGS sequence"/>
</dbReference>
<accession>A0A9D9H866</accession>
<dbReference type="InterPro" id="IPR011059">
    <property type="entry name" value="Metal-dep_hydrolase_composite"/>
</dbReference>
<dbReference type="PANTHER" id="PTHR11271:SF6">
    <property type="entry name" value="GUANINE DEAMINASE"/>
    <property type="match status" value="1"/>
</dbReference>
<evidence type="ECO:0000256" key="1">
    <source>
        <dbReference type="ARBA" id="ARBA00001947"/>
    </source>
</evidence>
<dbReference type="InterPro" id="IPR032466">
    <property type="entry name" value="Metal_Hydrolase"/>
</dbReference>
<evidence type="ECO:0000256" key="3">
    <source>
        <dbReference type="ARBA" id="ARBA00022801"/>
    </source>
</evidence>
<feature type="domain" description="Amidohydrolase-related" evidence="5">
    <location>
        <begin position="69"/>
        <end position="444"/>
    </location>
</feature>
<evidence type="ECO:0000313" key="7">
    <source>
        <dbReference type="Proteomes" id="UP000823614"/>
    </source>
</evidence>
<dbReference type="EMBL" id="JADIMP010000075">
    <property type="protein sequence ID" value="MBO8441691.1"/>
    <property type="molecule type" value="Genomic_DNA"/>
</dbReference>
<reference evidence="6" key="2">
    <citation type="journal article" date="2021" name="PeerJ">
        <title>Extensive microbial diversity within the chicken gut microbiome revealed by metagenomics and culture.</title>
        <authorList>
            <person name="Gilroy R."/>
            <person name="Ravi A."/>
            <person name="Getino M."/>
            <person name="Pursley I."/>
            <person name="Horton D.L."/>
            <person name="Alikhan N.F."/>
            <person name="Baker D."/>
            <person name="Gharbi K."/>
            <person name="Hall N."/>
            <person name="Watson M."/>
            <person name="Adriaenssens E.M."/>
            <person name="Foster-Nyarko E."/>
            <person name="Jarju S."/>
            <person name="Secka A."/>
            <person name="Antonio M."/>
            <person name="Oren A."/>
            <person name="Chaudhuri R.R."/>
            <person name="La Ragione R."/>
            <person name="Hildebrand F."/>
            <person name="Pallen M.J."/>
        </authorList>
    </citation>
    <scope>NUCLEOTIDE SEQUENCE</scope>
    <source>
        <strain evidence="6">C6-149</strain>
    </source>
</reference>
<evidence type="ECO:0000256" key="4">
    <source>
        <dbReference type="ARBA" id="ARBA00022833"/>
    </source>
</evidence>
<dbReference type="Pfam" id="PF01979">
    <property type="entry name" value="Amidohydro_1"/>
    <property type="match status" value="1"/>
</dbReference>
<comment type="caution">
    <text evidence="6">The sequence shown here is derived from an EMBL/GenBank/DDBJ whole genome shotgun (WGS) entry which is preliminary data.</text>
</comment>
<organism evidence="6 7">
    <name type="scientific">Candidatus Gallilactobacillus intestinavium</name>
    <dbReference type="NCBI Taxonomy" id="2840838"/>
    <lineage>
        <taxon>Bacteria</taxon>
        <taxon>Bacillati</taxon>
        <taxon>Bacillota</taxon>
        <taxon>Bacilli</taxon>
        <taxon>Lactobacillales</taxon>
        <taxon>Lactobacillaceae</taxon>
        <taxon>Lactobacillaceae incertae sedis</taxon>
        <taxon>Candidatus Gallilactobacillus</taxon>
    </lineage>
</organism>
<dbReference type="Gene3D" id="2.30.40.10">
    <property type="entry name" value="Urease, subunit C, domain 1"/>
    <property type="match status" value="1"/>
</dbReference>
<name>A0A9D9H866_9LACO</name>
<dbReference type="Gene3D" id="3.20.20.140">
    <property type="entry name" value="Metal-dependent hydrolases"/>
    <property type="match status" value="1"/>
</dbReference>
<dbReference type="GO" id="GO:0008892">
    <property type="term" value="F:guanine deaminase activity"/>
    <property type="evidence" value="ECO:0007669"/>
    <property type="project" value="TreeGrafter"/>
</dbReference>
<dbReference type="AlphaFoldDB" id="A0A9D9H866"/>
<keyword evidence="2" id="KW-0479">Metal-binding</keyword>
<gene>
    <name evidence="6" type="ORF">IAA89_04590</name>
</gene>
<keyword evidence="3" id="KW-0378">Hydrolase</keyword>
<evidence type="ECO:0000256" key="2">
    <source>
        <dbReference type="ARBA" id="ARBA00022723"/>
    </source>
</evidence>
<reference evidence="6" key="1">
    <citation type="submission" date="2020-10" db="EMBL/GenBank/DDBJ databases">
        <authorList>
            <person name="Gilroy R."/>
        </authorList>
    </citation>
    <scope>NUCLEOTIDE SEQUENCE</scope>
    <source>
        <strain evidence="6">C6-149</strain>
    </source>
</reference>
<dbReference type="InterPro" id="IPR006680">
    <property type="entry name" value="Amidohydro-rel"/>
</dbReference>
<dbReference type="SUPFAM" id="SSF51556">
    <property type="entry name" value="Metallo-dependent hydrolases"/>
    <property type="match status" value="1"/>
</dbReference>
<dbReference type="GO" id="GO:0046098">
    <property type="term" value="P:guanine metabolic process"/>
    <property type="evidence" value="ECO:0007669"/>
    <property type="project" value="TreeGrafter"/>
</dbReference>
<keyword evidence="4" id="KW-0862">Zinc</keyword>
<protein>
    <submittedName>
        <fullName evidence="6">Amidohydrolase family protein</fullName>
    </submittedName>
</protein>
<dbReference type="SUPFAM" id="SSF51338">
    <property type="entry name" value="Composite domain of metallo-dependent hydrolases"/>
    <property type="match status" value="1"/>
</dbReference>
<dbReference type="InterPro" id="IPR051607">
    <property type="entry name" value="Metallo-dep_hydrolases"/>
</dbReference>
<dbReference type="GO" id="GO:0005829">
    <property type="term" value="C:cytosol"/>
    <property type="evidence" value="ECO:0007669"/>
    <property type="project" value="TreeGrafter"/>
</dbReference>
<evidence type="ECO:0000313" key="6">
    <source>
        <dbReference type="EMBL" id="MBO8441691.1"/>
    </source>
</evidence>
<proteinExistence type="predicted"/>
<dbReference type="PANTHER" id="PTHR11271">
    <property type="entry name" value="GUANINE DEAMINASE"/>
    <property type="match status" value="1"/>
</dbReference>
<comment type="cofactor">
    <cofactor evidence="1">
        <name>Zn(2+)</name>
        <dbReference type="ChEBI" id="CHEBI:29105"/>
    </cofactor>
</comment>